<reference evidence="2 3" key="1">
    <citation type="journal article" date="2014" name="Appl. Environ. Microbiol.">
        <title>Insights into the Microbial Degradation of Rubber and Gutta-Percha by Analysis of the Complete Genome of Nocardia nova SH22a.</title>
        <authorList>
            <person name="Luo Q."/>
            <person name="Hiessl S."/>
            <person name="Poehlein A."/>
            <person name="Daniel R."/>
            <person name="Steinbuchel A."/>
        </authorList>
    </citation>
    <scope>NUCLEOTIDE SEQUENCE [LARGE SCALE GENOMIC DNA]</scope>
    <source>
        <strain evidence="2">SH22a</strain>
    </source>
</reference>
<sequence length="239" mass="25998">MTTFVLVHGGGHGGWCYRRVTRLLREAGHEVYAPSLSGLADRAHLRLRGIGLDTHIADIAGLVEYEDLHDVLLVGHSYGGMVITGAADRVTDRIGGLVYLDAANPVNGQSLVDVAGPIITVTREFGETVEGVELVLTPTPDAGMLYGVTDPRDLAWMQSRLSAHPWRCFEDPLDLRNESALWAIPQYHIVCTSTLASRDPELVEAARTQGRLWDIDTGHDLMITEPRAVTDALLEIAAA</sequence>
<evidence type="ECO:0000259" key="1">
    <source>
        <dbReference type="Pfam" id="PF12697"/>
    </source>
</evidence>
<dbReference type="InterPro" id="IPR052897">
    <property type="entry name" value="Sec-Metab_Biosynth_Hydrolase"/>
</dbReference>
<dbReference type="PANTHER" id="PTHR37017:SF11">
    <property type="entry name" value="ESTERASE_LIPASE_THIOESTERASE DOMAIN-CONTAINING PROTEIN"/>
    <property type="match status" value="1"/>
</dbReference>
<dbReference type="PATRIC" id="fig|1415166.3.peg.2967"/>
<gene>
    <name evidence="2" type="ORF">NONO_c28950</name>
</gene>
<accession>W5TEU4</accession>
<dbReference type="KEGG" id="nno:NONO_c28950"/>
<dbReference type="PANTHER" id="PTHR37017">
    <property type="entry name" value="AB HYDROLASE-1 DOMAIN-CONTAINING PROTEIN-RELATED"/>
    <property type="match status" value="1"/>
</dbReference>
<protein>
    <submittedName>
        <fullName evidence="2">Putative esterase</fullName>
    </submittedName>
</protein>
<name>W5TEU4_9NOCA</name>
<feature type="domain" description="AB hydrolase-1" evidence="1">
    <location>
        <begin position="4"/>
        <end position="231"/>
    </location>
</feature>
<dbReference type="RefSeq" id="WP_025349148.1">
    <property type="nucleotide sequence ID" value="NZ_CP006850.1"/>
</dbReference>
<dbReference type="eggNOG" id="COG0596">
    <property type="taxonomic scope" value="Bacteria"/>
</dbReference>
<dbReference type="SUPFAM" id="SSF53474">
    <property type="entry name" value="alpha/beta-Hydrolases"/>
    <property type="match status" value="1"/>
</dbReference>
<dbReference type="GO" id="GO:0003824">
    <property type="term" value="F:catalytic activity"/>
    <property type="evidence" value="ECO:0007669"/>
    <property type="project" value="UniProtKB-ARBA"/>
</dbReference>
<dbReference type="InterPro" id="IPR000073">
    <property type="entry name" value="AB_hydrolase_1"/>
</dbReference>
<dbReference type="Proteomes" id="UP000019150">
    <property type="component" value="Chromosome"/>
</dbReference>
<proteinExistence type="predicted"/>
<dbReference type="AlphaFoldDB" id="W5TEU4"/>
<evidence type="ECO:0000313" key="2">
    <source>
        <dbReference type="EMBL" id="AHH17684.1"/>
    </source>
</evidence>
<keyword evidence="3" id="KW-1185">Reference proteome</keyword>
<dbReference type="Pfam" id="PF12697">
    <property type="entry name" value="Abhydrolase_6"/>
    <property type="match status" value="1"/>
</dbReference>
<dbReference type="Gene3D" id="3.40.50.1820">
    <property type="entry name" value="alpha/beta hydrolase"/>
    <property type="match status" value="1"/>
</dbReference>
<dbReference type="HOGENOM" id="CLU_046066_3_2_11"/>
<dbReference type="InterPro" id="IPR029058">
    <property type="entry name" value="AB_hydrolase_fold"/>
</dbReference>
<dbReference type="OrthoDB" id="9773549at2"/>
<dbReference type="STRING" id="1415166.NONO_c28950"/>
<dbReference type="EMBL" id="CP006850">
    <property type="protein sequence ID" value="AHH17684.1"/>
    <property type="molecule type" value="Genomic_DNA"/>
</dbReference>
<organism evidence="2 3">
    <name type="scientific">Nocardia nova SH22a</name>
    <dbReference type="NCBI Taxonomy" id="1415166"/>
    <lineage>
        <taxon>Bacteria</taxon>
        <taxon>Bacillati</taxon>
        <taxon>Actinomycetota</taxon>
        <taxon>Actinomycetes</taxon>
        <taxon>Mycobacteriales</taxon>
        <taxon>Nocardiaceae</taxon>
        <taxon>Nocardia</taxon>
    </lineage>
</organism>
<evidence type="ECO:0000313" key="3">
    <source>
        <dbReference type="Proteomes" id="UP000019150"/>
    </source>
</evidence>